<dbReference type="Pfam" id="PF01035">
    <property type="entry name" value="DNA_binding_1"/>
    <property type="match status" value="1"/>
</dbReference>
<dbReference type="PROSITE" id="PS00374">
    <property type="entry name" value="MGMT"/>
    <property type="match status" value="1"/>
</dbReference>
<comment type="caution">
    <text evidence="8">The sequence shown here is derived from an EMBL/GenBank/DDBJ whole genome shotgun (WGS) entry which is preliminary data.</text>
</comment>
<dbReference type="CDD" id="cd06445">
    <property type="entry name" value="ATase"/>
    <property type="match status" value="1"/>
</dbReference>
<feature type="domain" description="Methylated-DNA-[protein]-cysteine S-methyltransferase DNA binding" evidence="7">
    <location>
        <begin position="70"/>
        <end position="153"/>
    </location>
</feature>
<protein>
    <submittedName>
        <fullName evidence="8">Methylated-DNA-[protein]-cysteine S-methyltransferase</fullName>
    </submittedName>
</protein>
<keyword evidence="9" id="KW-1185">Reference proteome</keyword>
<dbReference type="InterPro" id="IPR001497">
    <property type="entry name" value="MethylDNA_cys_MeTrfase_AS"/>
</dbReference>
<dbReference type="SUPFAM" id="SSF53155">
    <property type="entry name" value="Methylated DNA-protein cysteine methyltransferase domain"/>
    <property type="match status" value="1"/>
</dbReference>
<dbReference type="AlphaFoldDB" id="A0A2P5K9V8"/>
<evidence type="ECO:0000256" key="5">
    <source>
        <dbReference type="ARBA" id="ARBA00023204"/>
    </source>
</evidence>
<dbReference type="InterPro" id="IPR036217">
    <property type="entry name" value="MethylDNA_cys_MeTrfase_DNAb"/>
</dbReference>
<dbReference type="SUPFAM" id="SSF46767">
    <property type="entry name" value="Methylated DNA-protein cysteine methyltransferase, C-terminal domain"/>
    <property type="match status" value="1"/>
</dbReference>
<evidence type="ECO:0000256" key="1">
    <source>
        <dbReference type="ARBA" id="ARBA00001286"/>
    </source>
</evidence>
<dbReference type="PANTHER" id="PTHR10815:SF13">
    <property type="entry name" value="METHYLATED-DNA--PROTEIN-CYSTEINE METHYLTRANSFERASE"/>
    <property type="match status" value="1"/>
</dbReference>
<comment type="catalytic activity">
    <reaction evidence="6">
        <text>a 6-O-methyl-2'-deoxyguanosine in DNA + L-cysteinyl-[protein] = S-methyl-L-cysteinyl-[protein] + a 2'-deoxyguanosine in DNA</text>
        <dbReference type="Rhea" id="RHEA:24000"/>
        <dbReference type="Rhea" id="RHEA-COMP:10131"/>
        <dbReference type="Rhea" id="RHEA-COMP:10132"/>
        <dbReference type="Rhea" id="RHEA-COMP:11367"/>
        <dbReference type="Rhea" id="RHEA-COMP:11368"/>
        <dbReference type="ChEBI" id="CHEBI:29950"/>
        <dbReference type="ChEBI" id="CHEBI:82612"/>
        <dbReference type="ChEBI" id="CHEBI:85445"/>
        <dbReference type="ChEBI" id="CHEBI:85448"/>
        <dbReference type="EC" id="2.1.1.63"/>
    </reaction>
</comment>
<name>A0A2P5K9V8_9BURK</name>
<gene>
    <name evidence="8" type="ORF">B0O95_108143</name>
</gene>
<evidence type="ECO:0000259" key="7">
    <source>
        <dbReference type="Pfam" id="PF01035"/>
    </source>
</evidence>
<keyword evidence="5" id="KW-0234">DNA repair</keyword>
<dbReference type="RefSeq" id="WP_104077700.1">
    <property type="nucleotide sequence ID" value="NZ_CP062178.1"/>
</dbReference>
<evidence type="ECO:0000313" key="9">
    <source>
        <dbReference type="Proteomes" id="UP000243096"/>
    </source>
</evidence>
<dbReference type="GO" id="GO:0003908">
    <property type="term" value="F:methylated-DNA-[protein]-cysteine S-methyltransferase activity"/>
    <property type="evidence" value="ECO:0007669"/>
    <property type="project" value="UniProtKB-EC"/>
</dbReference>
<organism evidence="8 9">
    <name type="scientific">Mycetohabitans endofungorum</name>
    <dbReference type="NCBI Taxonomy" id="417203"/>
    <lineage>
        <taxon>Bacteria</taxon>
        <taxon>Pseudomonadati</taxon>
        <taxon>Pseudomonadota</taxon>
        <taxon>Betaproteobacteria</taxon>
        <taxon>Burkholderiales</taxon>
        <taxon>Burkholderiaceae</taxon>
        <taxon>Mycetohabitans</taxon>
    </lineage>
</organism>
<keyword evidence="2 8" id="KW-0489">Methyltransferase</keyword>
<reference evidence="8 9" key="1">
    <citation type="submission" date="2018-01" db="EMBL/GenBank/DDBJ databases">
        <title>Genomic Encyclopedia of Type Strains, Phase III (KMG-III): the genomes of soil and plant-associated and newly described type strains.</title>
        <authorList>
            <person name="Whitman W."/>
        </authorList>
    </citation>
    <scope>NUCLEOTIDE SEQUENCE [LARGE SCALE GENOMIC DNA]</scope>
    <source>
        <strain evidence="8 9">HKI456</strain>
    </source>
</reference>
<sequence>MFNAVIDAPFGRIGIRSDDRFVHEIVYLPGTTPLCAPDNALAQRAAAQIVAYFERADTVFDLPLSLAGTAFQRRVWDGICRIASGTVWTYGQLAASIGAVPRAVGQACGSNPAPLVVPCHRVVAANGLGGFAHHAGKGFFRDVKCWLLRHEGIRVPQQGELYA</sequence>
<evidence type="ECO:0000256" key="2">
    <source>
        <dbReference type="ARBA" id="ARBA00022603"/>
    </source>
</evidence>
<keyword evidence="4" id="KW-0227">DNA damage</keyword>
<evidence type="ECO:0000313" key="8">
    <source>
        <dbReference type="EMBL" id="PPB83482.1"/>
    </source>
</evidence>
<keyword evidence="3 8" id="KW-0808">Transferase</keyword>
<evidence type="ECO:0000256" key="4">
    <source>
        <dbReference type="ARBA" id="ARBA00022763"/>
    </source>
</evidence>
<evidence type="ECO:0000256" key="3">
    <source>
        <dbReference type="ARBA" id="ARBA00022679"/>
    </source>
</evidence>
<dbReference type="GO" id="GO:0006281">
    <property type="term" value="P:DNA repair"/>
    <property type="evidence" value="ECO:0007669"/>
    <property type="project" value="UniProtKB-KW"/>
</dbReference>
<dbReference type="PANTHER" id="PTHR10815">
    <property type="entry name" value="METHYLATED-DNA--PROTEIN-CYSTEINE METHYLTRANSFERASE"/>
    <property type="match status" value="1"/>
</dbReference>
<comment type="catalytic activity">
    <reaction evidence="1">
        <text>a 4-O-methyl-thymidine in DNA + L-cysteinyl-[protein] = a thymidine in DNA + S-methyl-L-cysteinyl-[protein]</text>
        <dbReference type="Rhea" id="RHEA:53428"/>
        <dbReference type="Rhea" id="RHEA-COMP:10131"/>
        <dbReference type="Rhea" id="RHEA-COMP:10132"/>
        <dbReference type="Rhea" id="RHEA-COMP:13555"/>
        <dbReference type="Rhea" id="RHEA-COMP:13556"/>
        <dbReference type="ChEBI" id="CHEBI:29950"/>
        <dbReference type="ChEBI" id="CHEBI:82612"/>
        <dbReference type="ChEBI" id="CHEBI:137386"/>
        <dbReference type="ChEBI" id="CHEBI:137387"/>
        <dbReference type="EC" id="2.1.1.63"/>
    </reaction>
</comment>
<dbReference type="InterPro" id="IPR036631">
    <property type="entry name" value="MGMT_N_sf"/>
</dbReference>
<dbReference type="InterPro" id="IPR036388">
    <property type="entry name" value="WH-like_DNA-bd_sf"/>
</dbReference>
<dbReference type="Proteomes" id="UP000243096">
    <property type="component" value="Unassembled WGS sequence"/>
</dbReference>
<dbReference type="Gene3D" id="1.10.10.10">
    <property type="entry name" value="Winged helix-like DNA-binding domain superfamily/Winged helix DNA-binding domain"/>
    <property type="match status" value="1"/>
</dbReference>
<dbReference type="OrthoDB" id="9802228at2"/>
<dbReference type="InterPro" id="IPR014048">
    <property type="entry name" value="MethylDNA_cys_MeTrfase_DNA-bd"/>
</dbReference>
<dbReference type="EMBL" id="PRDW01000008">
    <property type="protein sequence ID" value="PPB83482.1"/>
    <property type="molecule type" value="Genomic_DNA"/>
</dbReference>
<accession>A0A2P5K9V8</accession>
<dbReference type="NCBIfam" id="TIGR00589">
    <property type="entry name" value="ogt"/>
    <property type="match status" value="1"/>
</dbReference>
<dbReference type="GO" id="GO:0032259">
    <property type="term" value="P:methylation"/>
    <property type="evidence" value="ECO:0007669"/>
    <property type="project" value="UniProtKB-KW"/>
</dbReference>
<evidence type="ECO:0000256" key="6">
    <source>
        <dbReference type="ARBA" id="ARBA00049348"/>
    </source>
</evidence>
<proteinExistence type="predicted"/>